<dbReference type="Proteomes" id="UP000076512">
    <property type="component" value="Unassembled WGS sequence"/>
</dbReference>
<gene>
    <name evidence="2" type="ORF">AWN90_42055</name>
</gene>
<keyword evidence="3" id="KW-1185">Reference proteome</keyword>
<evidence type="ECO:0000256" key="1">
    <source>
        <dbReference type="SAM" id="MobiDB-lite"/>
    </source>
</evidence>
<reference evidence="2 3" key="1">
    <citation type="submission" date="2016-04" db="EMBL/GenBank/DDBJ databases">
        <authorList>
            <person name="Evans L.H."/>
            <person name="Alamgir A."/>
            <person name="Owens N."/>
            <person name="Weber N.D."/>
            <person name="Virtaneva K."/>
            <person name="Barbian K."/>
            <person name="Babar A."/>
            <person name="Rosenke K."/>
        </authorList>
    </citation>
    <scope>NUCLEOTIDE SEQUENCE [LARGE SCALE GENOMIC DNA]</scope>
    <source>
        <strain evidence="2 3">IFM 0406</strain>
    </source>
</reference>
<dbReference type="AlphaFoldDB" id="A0A164K6X4"/>
<evidence type="ECO:0000313" key="2">
    <source>
        <dbReference type="EMBL" id="KZM71099.1"/>
    </source>
</evidence>
<dbReference type="STRING" id="455432.AWN90_42055"/>
<evidence type="ECO:0000313" key="3">
    <source>
        <dbReference type="Proteomes" id="UP000076512"/>
    </source>
</evidence>
<organism evidence="2 3">
    <name type="scientific">Nocardia terpenica</name>
    <dbReference type="NCBI Taxonomy" id="455432"/>
    <lineage>
        <taxon>Bacteria</taxon>
        <taxon>Bacillati</taxon>
        <taxon>Actinomycetota</taxon>
        <taxon>Actinomycetes</taxon>
        <taxon>Mycobacteriales</taxon>
        <taxon>Nocardiaceae</taxon>
        <taxon>Nocardia</taxon>
    </lineage>
</organism>
<dbReference type="EMBL" id="LWGR01000013">
    <property type="protein sequence ID" value="KZM71099.1"/>
    <property type="molecule type" value="Genomic_DNA"/>
</dbReference>
<feature type="region of interest" description="Disordered" evidence="1">
    <location>
        <begin position="28"/>
        <end position="79"/>
    </location>
</feature>
<proteinExistence type="predicted"/>
<feature type="compositionally biased region" description="Polar residues" evidence="1">
    <location>
        <begin position="64"/>
        <end position="73"/>
    </location>
</feature>
<accession>A0A164K6X4</accession>
<comment type="caution">
    <text evidence="2">The sequence shown here is derived from an EMBL/GenBank/DDBJ whole genome shotgun (WGS) entry which is preliminary data.</text>
</comment>
<sequence length="110" mass="12941">MSGLVCCVNKNRCFDRWEEYIRVRDALPPGTIDLDNADAADSPRRRSRSTRTRTHRPVEPIGISDNTVPSRSRPNPLREKRNQKCWLCEQRRSCILAERGWECRTCRKIR</sequence>
<feature type="compositionally biased region" description="Basic residues" evidence="1">
    <location>
        <begin position="45"/>
        <end position="55"/>
    </location>
</feature>
<name>A0A164K6X4_9NOCA</name>
<protein>
    <submittedName>
        <fullName evidence="2">Uncharacterized protein</fullName>
    </submittedName>
</protein>